<dbReference type="RefSeq" id="WP_184115218.1">
    <property type="nucleotide sequence ID" value="NZ_JACHNY010000005.1"/>
</dbReference>
<protein>
    <submittedName>
        <fullName evidence="1">Uncharacterized protein</fullName>
    </submittedName>
</protein>
<dbReference type="AlphaFoldDB" id="A0A7W7AJU3"/>
<name>A0A7W7AJU3_9SPHN</name>
<evidence type="ECO:0000313" key="2">
    <source>
        <dbReference type="Proteomes" id="UP000574769"/>
    </source>
</evidence>
<dbReference type="EMBL" id="JACHNY010000005">
    <property type="protein sequence ID" value="MBB4618388.1"/>
    <property type="molecule type" value="Genomic_DNA"/>
</dbReference>
<reference evidence="1 2" key="1">
    <citation type="submission" date="2020-08" db="EMBL/GenBank/DDBJ databases">
        <title>Genomic Encyclopedia of Type Strains, Phase IV (KMG-IV): sequencing the most valuable type-strain genomes for metagenomic binning, comparative biology and taxonomic classification.</title>
        <authorList>
            <person name="Goeker M."/>
        </authorList>
    </citation>
    <scope>NUCLEOTIDE SEQUENCE [LARGE SCALE GENOMIC DNA]</scope>
    <source>
        <strain evidence="1 2">DSM 15867</strain>
    </source>
</reference>
<proteinExistence type="predicted"/>
<keyword evidence="2" id="KW-1185">Reference proteome</keyword>
<comment type="caution">
    <text evidence="1">The sequence shown here is derived from an EMBL/GenBank/DDBJ whole genome shotgun (WGS) entry which is preliminary data.</text>
</comment>
<dbReference type="Proteomes" id="UP000574769">
    <property type="component" value="Unassembled WGS sequence"/>
</dbReference>
<sequence>MSLLIPPPIHVLIVLDSIAALSLGGLEDMVFLTDDVWCSQDKATRRLATACVPGQTIIWRIGAIDVQTPALIAGIAFLPDDGGSDCAGPFDPRSDRLTMPEWRCWSMVVPCGTPPGRHPYRLAVEIGVGVQSTFAIDGPALDVIG</sequence>
<evidence type="ECO:0000313" key="1">
    <source>
        <dbReference type="EMBL" id="MBB4618388.1"/>
    </source>
</evidence>
<accession>A0A7W7AJU3</accession>
<organism evidence="1 2">
    <name type="scientific">Sphingomonas abaci</name>
    <dbReference type="NCBI Taxonomy" id="237611"/>
    <lineage>
        <taxon>Bacteria</taxon>
        <taxon>Pseudomonadati</taxon>
        <taxon>Pseudomonadota</taxon>
        <taxon>Alphaproteobacteria</taxon>
        <taxon>Sphingomonadales</taxon>
        <taxon>Sphingomonadaceae</taxon>
        <taxon>Sphingomonas</taxon>
    </lineage>
</organism>
<gene>
    <name evidence="1" type="ORF">GGQ96_002531</name>
</gene>